<sequence>MTRPHLDDGKGPEFMSPEINTREQAKARAREIRAVETLAGHPISHSAALERVATELGYRDWNTASARLSNLPEVPVQVGDRVSGLYLKKPFEGVVIAVRDIGGGSAFEVTLHFDEPVDVVEFESFSAYRQRVKATISSDGSSWAKTSDGHPHMRLLSVLNGIV</sequence>
<dbReference type="AlphaFoldDB" id="A0A059G414"/>
<feature type="domain" description="Glyoxalase-related protein" evidence="1">
    <location>
        <begin position="15"/>
        <end position="155"/>
    </location>
</feature>
<dbReference type="EMBL" id="ARYL01000027">
    <property type="protein sequence ID" value="KDA01454.1"/>
    <property type="molecule type" value="Genomic_DNA"/>
</dbReference>
<reference evidence="2 3" key="1">
    <citation type="journal article" date="2014" name="Antonie Van Leeuwenhoek">
        <title>Hyphomonas beringensis sp. nov. and Hyphomonas chukchiensis sp. nov., isolated from surface seawater of the Bering Sea and Chukchi Sea.</title>
        <authorList>
            <person name="Li C."/>
            <person name="Lai Q."/>
            <person name="Li G."/>
            <person name="Dong C."/>
            <person name="Wang J."/>
            <person name="Liao Y."/>
            <person name="Shao Z."/>
        </authorList>
    </citation>
    <scope>NUCLEOTIDE SEQUENCE [LARGE SCALE GENOMIC DNA]</scope>
    <source>
        <strain evidence="2 3">SCH89</strain>
    </source>
</reference>
<dbReference type="PATRIC" id="fig|1280953.3.peg.3085"/>
<evidence type="ECO:0000313" key="3">
    <source>
        <dbReference type="Proteomes" id="UP000024942"/>
    </source>
</evidence>
<dbReference type="Pfam" id="PF20066">
    <property type="entry name" value="Glyoxalase_8"/>
    <property type="match status" value="1"/>
</dbReference>
<name>A0A059G414_9PROT</name>
<dbReference type="STRING" id="1280953.HOC_15357"/>
<comment type="caution">
    <text evidence="2">The sequence shown here is derived from an EMBL/GenBank/DDBJ whole genome shotgun (WGS) entry which is preliminary data.</text>
</comment>
<protein>
    <recommendedName>
        <fullName evidence="1">Glyoxalase-related protein domain-containing protein</fullName>
    </recommendedName>
</protein>
<proteinExistence type="predicted"/>
<dbReference type="eggNOG" id="ENOG5032RRC">
    <property type="taxonomic scope" value="Bacteria"/>
</dbReference>
<evidence type="ECO:0000313" key="2">
    <source>
        <dbReference type="EMBL" id="KDA01454.1"/>
    </source>
</evidence>
<organism evidence="2 3">
    <name type="scientific">Hyphomonas oceanitis SCH89</name>
    <dbReference type="NCBI Taxonomy" id="1280953"/>
    <lineage>
        <taxon>Bacteria</taxon>
        <taxon>Pseudomonadati</taxon>
        <taxon>Pseudomonadota</taxon>
        <taxon>Alphaproteobacteria</taxon>
        <taxon>Hyphomonadales</taxon>
        <taxon>Hyphomonadaceae</taxon>
        <taxon>Hyphomonas</taxon>
    </lineage>
</organism>
<keyword evidence="3" id="KW-1185">Reference proteome</keyword>
<accession>A0A059G414</accession>
<evidence type="ECO:0000259" key="1">
    <source>
        <dbReference type="Pfam" id="PF20066"/>
    </source>
</evidence>
<dbReference type="Proteomes" id="UP000024942">
    <property type="component" value="Unassembled WGS sequence"/>
</dbReference>
<dbReference type="InterPro" id="IPR045517">
    <property type="entry name" value="Glyoxalase_8"/>
</dbReference>
<gene>
    <name evidence="2" type="ORF">HOC_15357</name>
</gene>